<organism evidence="1 2">
    <name type="scientific">Trichogramma brassicae</name>
    <dbReference type="NCBI Taxonomy" id="86971"/>
    <lineage>
        <taxon>Eukaryota</taxon>
        <taxon>Metazoa</taxon>
        <taxon>Ecdysozoa</taxon>
        <taxon>Arthropoda</taxon>
        <taxon>Hexapoda</taxon>
        <taxon>Insecta</taxon>
        <taxon>Pterygota</taxon>
        <taxon>Neoptera</taxon>
        <taxon>Endopterygota</taxon>
        <taxon>Hymenoptera</taxon>
        <taxon>Apocrita</taxon>
        <taxon>Proctotrupomorpha</taxon>
        <taxon>Chalcidoidea</taxon>
        <taxon>Trichogrammatidae</taxon>
        <taxon>Trichogramma</taxon>
    </lineage>
</organism>
<name>A0A6H5J6L8_9HYME</name>
<gene>
    <name evidence="1" type="ORF">TBRA_LOCUS15795</name>
</gene>
<reference evidence="1 2" key="1">
    <citation type="submission" date="2020-02" db="EMBL/GenBank/DDBJ databases">
        <authorList>
            <person name="Ferguson B K."/>
        </authorList>
    </citation>
    <scope>NUCLEOTIDE SEQUENCE [LARGE SCALE GENOMIC DNA]</scope>
</reference>
<dbReference type="Proteomes" id="UP000479190">
    <property type="component" value="Unassembled WGS sequence"/>
</dbReference>
<sequence length="183" mass="20562">MHACTSREIVPREKNMLDQIYATSRRLQVPFRTGLWGHADSSECVHGGSTAVILRRYQTSTTAAAAVQRRRLRHRWQRFLQSIGPKQFHRSASDCSVEMNDDLFLRFNVMISCIMSGAIRPETCLTQKSRTSICNDEVAFPTVNLSSTCILGHDAVTRFGCSRADAIRIGILEIFVRPDGVSD</sequence>
<evidence type="ECO:0000313" key="1">
    <source>
        <dbReference type="EMBL" id="CAB0044207.1"/>
    </source>
</evidence>
<keyword evidence="2" id="KW-1185">Reference proteome</keyword>
<protein>
    <submittedName>
        <fullName evidence="1">Uncharacterized protein</fullName>
    </submittedName>
</protein>
<dbReference type="AlphaFoldDB" id="A0A6H5J6L8"/>
<evidence type="ECO:0000313" key="2">
    <source>
        <dbReference type="Proteomes" id="UP000479190"/>
    </source>
</evidence>
<dbReference type="EMBL" id="CADCXV010001415">
    <property type="protein sequence ID" value="CAB0044207.1"/>
    <property type="molecule type" value="Genomic_DNA"/>
</dbReference>
<proteinExistence type="predicted"/>
<accession>A0A6H5J6L8</accession>